<dbReference type="InterPro" id="IPR000504">
    <property type="entry name" value="RRM_dom"/>
</dbReference>
<dbReference type="EMBL" id="CALNXI010002293">
    <property type="protein sequence ID" value="CAH3185873.1"/>
    <property type="molecule type" value="Genomic_DNA"/>
</dbReference>
<sequence>MPCQKSMSFWRLSKSRLEFTGFRAFSSLLSDEKKRDLLDERAIFIRDIPPKTPNIKEKIREYFSSFGEVENVRRKGADMMFVSFRSVESAKKALKQKHFFEGRWMTTLPNVKKGMWRGHSCKIKVEDVLQSMSEEEITSYFSKFGTVTSVDFIILDPETLKRKDFCFVGFSKMSEAKKAALVQIHKIGENSCKVYLSTSKFSAVENTKEIIVRSLPQDVTVDDLKEYFEQFGAIEKIDLICQTLARPHTTYAFVAFQSPCSVEQASDNLIHTICGKKAVVQKSALSYPIKNGHRKLFVEGFQPNTDPEHVREYFEEFGKVEYINKTAIRPTGKTYVVFKSSASLQHVLQLKEHALDGCNLKIRPVSWKRPMTLTEMTELNGREMAE</sequence>
<dbReference type="InterPro" id="IPR035979">
    <property type="entry name" value="RBD_domain_sf"/>
</dbReference>
<keyword evidence="6" id="KW-1185">Reference proteome</keyword>
<evidence type="ECO:0000256" key="2">
    <source>
        <dbReference type="ARBA" id="ARBA00023242"/>
    </source>
</evidence>
<evidence type="ECO:0000256" key="1">
    <source>
        <dbReference type="ARBA" id="ARBA00004123"/>
    </source>
</evidence>
<dbReference type="PROSITE" id="PS50102">
    <property type="entry name" value="RRM"/>
    <property type="match status" value="4"/>
</dbReference>
<keyword evidence="3" id="KW-0694">RNA-binding</keyword>
<comment type="caution">
    <text evidence="5">The sequence shown here is derived from an EMBL/GenBank/DDBJ whole genome shotgun (WGS) entry which is preliminary data.</text>
</comment>
<evidence type="ECO:0000256" key="3">
    <source>
        <dbReference type="PROSITE-ProRule" id="PRU00176"/>
    </source>
</evidence>
<organism evidence="5 6">
    <name type="scientific">Porites evermanni</name>
    <dbReference type="NCBI Taxonomy" id="104178"/>
    <lineage>
        <taxon>Eukaryota</taxon>
        <taxon>Metazoa</taxon>
        <taxon>Cnidaria</taxon>
        <taxon>Anthozoa</taxon>
        <taxon>Hexacorallia</taxon>
        <taxon>Scleractinia</taxon>
        <taxon>Fungiina</taxon>
        <taxon>Poritidae</taxon>
        <taxon>Porites</taxon>
    </lineage>
</organism>
<evidence type="ECO:0000259" key="4">
    <source>
        <dbReference type="PROSITE" id="PS50102"/>
    </source>
</evidence>
<comment type="subcellular location">
    <subcellularLocation>
        <location evidence="1">Nucleus</location>
    </subcellularLocation>
</comment>
<feature type="domain" description="RRM" evidence="4">
    <location>
        <begin position="208"/>
        <end position="303"/>
    </location>
</feature>
<evidence type="ECO:0000313" key="6">
    <source>
        <dbReference type="Proteomes" id="UP001159427"/>
    </source>
</evidence>
<dbReference type="Pfam" id="PF00076">
    <property type="entry name" value="RRM_1"/>
    <property type="match status" value="4"/>
</dbReference>
<feature type="domain" description="RRM" evidence="4">
    <location>
        <begin position="294"/>
        <end position="378"/>
    </location>
</feature>
<dbReference type="PANTHER" id="PTHR48033:SF10">
    <property type="entry name" value="RNA-BINDING PROTEIN SQUID"/>
    <property type="match status" value="1"/>
</dbReference>
<keyword evidence="2" id="KW-0539">Nucleus</keyword>
<feature type="domain" description="RRM" evidence="4">
    <location>
        <begin position="41"/>
        <end position="128"/>
    </location>
</feature>
<feature type="domain" description="RRM" evidence="4">
    <location>
        <begin position="121"/>
        <end position="217"/>
    </location>
</feature>
<dbReference type="PANTHER" id="PTHR48033">
    <property type="entry name" value="RNA-BINDING (RRM/RBD/RNP MOTIFS) FAMILY PROTEIN"/>
    <property type="match status" value="1"/>
</dbReference>
<dbReference type="Gene3D" id="3.30.70.330">
    <property type="match status" value="4"/>
</dbReference>
<name>A0ABN8S2U3_9CNID</name>
<proteinExistence type="predicted"/>
<dbReference type="SMART" id="SM00360">
    <property type="entry name" value="RRM"/>
    <property type="match status" value="4"/>
</dbReference>
<dbReference type="Proteomes" id="UP001159427">
    <property type="component" value="Unassembled WGS sequence"/>
</dbReference>
<reference evidence="5 6" key="1">
    <citation type="submission" date="2022-05" db="EMBL/GenBank/DDBJ databases">
        <authorList>
            <consortium name="Genoscope - CEA"/>
            <person name="William W."/>
        </authorList>
    </citation>
    <scope>NUCLEOTIDE SEQUENCE [LARGE SCALE GENOMIC DNA]</scope>
</reference>
<dbReference type="InterPro" id="IPR012677">
    <property type="entry name" value="Nucleotide-bd_a/b_plait_sf"/>
</dbReference>
<gene>
    <name evidence="5" type="ORF">PEVE_00016433</name>
</gene>
<evidence type="ECO:0000313" key="5">
    <source>
        <dbReference type="EMBL" id="CAH3185873.1"/>
    </source>
</evidence>
<protein>
    <recommendedName>
        <fullName evidence="4">RRM domain-containing protein</fullName>
    </recommendedName>
</protein>
<dbReference type="SUPFAM" id="SSF54928">
    <property type="entry name" value="RNA-binding domain, RBD"/>
    <property type="match status" value="3"/>
</dbReference>
<dbReference type="CDD" id="cd00590">
    <property type="entry name" value="RRM_SF"/>
    <property type="match status" value="2"/>
</dbReference>
<accession>A0ABN8S2U3</accession>